<comment type="caution">
    <text evidence="6">The sequence shown here is derived from an EMBL/GenBank/DDBJ whole genome shotgun (WGS) entry which is preliminary data.</text>
</comment>
<dbReference type="GO" id="GO:0003677">
    <property type="term" value="F:DNA binding"/>
    <property type="evidence" value="ECO:0007669"/>
    <property type="project" value="UniProtKB-KW"/>
</dbReference>
<dbReference type="InterPro" id="IPR000847">
    <property type="entry name" value="LysR_HTH_N"/>
</dbReference>
<protein>
    <submittedName>
        <fullName evidence="6">Putative transcriptional regulator, LysR family protein</fullName>
    </submittedName>
</protein>
<dbReference type="Gene3D" id="3.40.190.10">
    <property type="entry name" value="Periplasmic binding protein-like II"/>
    <property type="match status" value="2"/>
</dbReference>
<evidence type="ECO:0000256" key="4">
    <source>
        <dbReference type="ARBA" id="ARBA00023163"/>
    </source>
</evidence>
<dbReference type="EMBL" id="BOOR01000022">
    <property type="protein sequence ID" value="GII54965.1"/>
    <property type="molecule type" value="Genomic_DNA"/>
</dbReference>
<dbReference type="CDD" id="cd08414">
    <property type="entry name" value="PBP2_LTTR_aromatics_like"/>
    <property type="match status" value="1"/>
</dbReference>
<dbReference type="PROSITE" id="PS50931">
    <property type="entry name" value="HTH_LYSR"/>
    <property type="match status" value="1"/>
</dbReference>
<dbReference type="PANTHER" id="PTHR30346:SF0">
    <property type="entry name" value="HCA OPERON TRANSCRIPTIONAL ACTIVATOR HCAR"/>
    <property type="match status" value="1"/>
</dbReference>
<comment type="similarity">
    <text evidence="1">Belongs to the LysR transcriptional regulatory family.</text>
</comment>
<dbReference type="SUPFAM" id="SSF46785">
    <property type="entry name" value="Winged helix' DNA-binding domain"/>
    <property type="match status" value="1"/>
</dbReference>
<name>A0A8J3XWI1_9ACTN</name>
<feature type="domain" description="HTH lysR-type" evidence="5">
    <location>
        <begin position="51"/>
        <end position="108"/>
    </location>
</feature>
<dbReference type="PANTHER" id="PTHR30346">
    <property type="entry name" value="TRANSCRIPTIONAL DUAL REGULATOR HCAR-RELATED"/>
    <property type="match status" value="1"/>
</dbReference>
<dbReference type="GO" id="GO:0032993">
    <property type="term" value="C:protein-DNA complex"/>
    <property type="evidence" value="ECO:0007669"/>
    <property type="project" value="TreeGrafter"/>
</dbReference>
<dbReference type="AlphaFoldDB" id="A0A8J3XWI1"/>
<organism evidence="6 7">
    <name type="scientific">Planotetraspora thailandica</name>
    <dbReference type="NCBI Taxonomy" id="487172"/>
    <lineage>
        <taxon>Bacteria</taxon>
        <taxon>Bacillati</taxon>
        <taxon>Actinomycetota</taxon>
        <taxon>Actinomycetes</taxon>
        <taxon>Streptosporangiales</taxon>
        <taxon>Streptosporangiaceae</taxon>
        <taxon>Planotetraspora</taxon>
    </lineage>
</organism>
<evidence type="ECO:0000259" key="5">
    <source>
        <dbReference type="PROSITE" id="PS50931"/>
    </source>
</evidence>
<dbReference type="Pfam" id="PF03466">
    <property type="entry name" value="LysR_substrate"/>
    <property type="match status" value="1"/>
</dbReference>
<sequence length="372" mass="40183">MVPSSEREAARVQSLFRIGQYDSGITPVQKYSDADAGYASGMSDSASAADLDLRLVRYFTVVAEHRHFGRAAEALHITQPSLSRQIRRLEQQLGARLLDRTPHGTGLTEAGEVFLPRATALLQSAAQAAAHARAAAQPSRITVGYTSGLIVTPAVRELRRRNPDAAVQSLYLDWNEPRAALLDHRVDAVVTRLPFPTDGLHVTVLYDEPRVLVVPLDHRLAGKESVTVDDIADEPLPRVRGSDPAWSAFWRLEPRPGGRSAPDGPIVDAMEDKFELIAAGHAVAISPGLHGHSLRPDLTTVPLEGVEPSHVVLATRAGDRSRLVAAFRKYAEAHLTGAAPVDDVRILGVCEGLVDGGRRTSEREVPPSSVLP</sequence>
<dbReference type="FunFam" id="1.10.10.10:FF:000001">
    <property type="entry name" value="LysR family transcriptional regulator"/>
    <property type="match status" value="1"/>
</dbReference>
<proteinExistence type="inferred from homology"/>
<keyword evidence="2" id="KW-0805">Transcription regulation</keyword>
<evidence type="ECO:0000256" key="1">
    <source>
        <dbReference type="ARBA" id="ARBA00009437"/>
    </source>
</evidence>
<evidence type="ECO:0000313" key="7">
    <source>
        <dbReference type="Proteomes" id="UP000605992"/>
    </source>
</evidence>
<keyword evidence="7" id="KW-1185">Reference proteome</keyword>
<accession>A0A8J3XWI1</accession>
<keyword evidence="3" id="KW-0238">DNA-binding</keyword>
<reference evidence="6" key="1">
    <citation type="submission" date="2021-01" db="EMBL/GenBank/DDBJ databases">
        <title>Whole genome shotgun sequence of Planotetraspora thailandica NBRC 104271.</title>
        <authorList>
            <person name="Komaki H."/>
            <person name="Tamura T."/>
        </authorList>
    </citation>
    <scope>NUCLEOTIDE SEQUENCE</scope>
    <source>
        <strain evidence="6">NBRC 104271</strain>
    </source>
</reference>
<evidence type="ECO:0000313" key="6">
    <source>
        <dbReference type="EMBL" id="GII54965.1"/>
    </source>
</evidence>
<evidence type="ECO:0000256" key="2">
    <source>
        <dbReference type="ARBA" id="ARBA00023015"/>
    </source>
</evidence>
<dbReference type="Gene3D" id="1.10.10.10">
    <property type="entry name" value="Winged helix-like DNA-binding domain superfamily/Winged helix DNA-binding domain"/>
    <property type="match status" value="1"/>
</dbReference>
<dbReference type="InterPro" id="IPR036388">
    <property type="entry name" value="WH-like_DNA-bd_sf"/>
</dbReference>
<gene>
    <name evidence="6" type="ORF">Pth03_33540</name>
</gene>
<dbReference type="SUPFAM" id="SSF53850">
    <property type="entry name" value="Periplasmic binding protein-like II"/>
    <property type="match status" value="1"/>
</dbReference>
<evidence type="ECO:0000256" key="3">
    <source>
        <dbReference type="ARBA" id="ARBA00023125"/>
    </source>
</evidence>
<dbReference type="Pfam" id="PF00126">
    <property type="entry name" value="HTH_1"/>
    <property type="match status" value="1"/>
</dbReference>
<dbReference type="GO" id="GO:0003700">
    <property type="term" value="F:DNA-binding transcription factor activity"/>
    <property type="evidence" value="ECO:0007669"/>
    <property type="project" value="InterPro"/>
</dbReference>
<dbReference type="Proteomes" id="UP000605992">
    <property type="component" value="Unassembled WGS sequence"/>
</dbReference>
<dbReference type="InterPro" id="IPR005119">
    <property type="entry name" value="LysR_subst-bd"/>
</dbReference>
<dbReference type="InterPro" id="IPR036390">
    <property type="entry name" value="WH_DNA-bd_sf"/>
</dbReference>
<dbReference type="PRINTS" id="PR00039">
    <property type="entry name" value="HTHLYSR"/>
</dbReference>
<keyword evidence="4" id="KW-0804">Transcription</keyword>